<dbReference type="Gene3D" id="3.30.420.10">
    <property type="entry name" value="Ribonuclease H-like superfamily/Ribonuclease H"/>
    <property type="match status" value="1"/>
</dbReference>
<evidence type="ECO:0000313" key="1">
    <source>
        <dbReference type="EMBL" id="KAJ1362544.1"/>
    </source>
</evidence>
<dbReference type="EMBL" id="JAHQIW010004474">
    <property type="protein sequence ID" value="KAJ1362544.1"/>
    <property type="molecule type" value="Genomic_DNA"/>
</dbReference>
<accession>A0AAD5QV06</accession>
<proteinExistence type="predicted"/>
<feature type="non-terminal residue" evidence="1">
    <location>
        <position position="1"/>
    </location>
</feature>
<keyword evidence="2" id="KW-1185">Reference proteome</keyword>
<organism evidence="1 2">
    <name type="scientific">Parelaphostrongylus tenuis</name>
    <name type="common">Meningeal worm</name>
    <dbReference type="NCBI Taxonomy" id="148309"/>
    <lineage>
        <taxon>Eukaryota</taxon>
        <taxon>Metazoa</taxon>
        <taxon>Ecdysozoa</taxon>
        <taxon>Nematoda</taxon>
        <taxon>Chromadorea</taxon>
        <taxon>Rhabditida</taxon>
        <taxon>Rhabditina</taxon>
        <taxon>Rhabditomorpha</taxon>
        <taxon>Strongyloidea</taxon>
        <taxon>Metastrongylidae</taxon>
        <taxon>Parelaphostrongylus</taxon>
    </lineage>
</organism>
<dbReference type="AlphaFoldDB" id="A0AAD5QV06"/>
<dbReference type="Proteomes" id="UP001196413">
    <property type="component" value="Unassembled WGS sequence"/>
</dbReference>
<protein>
    <submittedName>
        <fullName evidence="1">Uncharacterized protein</fullName>
    </submittedName>
</protein>
<evidence type="ECO:0000313" key="2">
    <source>
        <dbReference type="Proteomes" id="UP001196413"/>
    </source>
</evidence>
<gene>
    <name evidence="1" type="ORF">KIN20_022136</name>
</gene>
<dbReference type="GO" id="GO:0003676">
    <property type="term" value="F:nucleic acid binding"/>
    <property type="evidence" value="ECO:0007669"/>
    <property type="project" value="InterPro"/>
</dbReference>
<dbReference type="InterPro" id="IPR036397">
    <property type="entry name" value="RNaseH_sf"/>
</dbReference>
<reference evidence="1" key="1">
    <citation type="submission" date="2021-06" db="EMBL/GenBank/DDBJ databases">
        <title>Parelaphostrongylus tenuis whole genome reference sequence.</title>
        <authorList>
            <person name="Garwood T.J."/>
            <person name="Larsen P.A."/>
            <person name="Fountain-Jones N.M."/>
            <person name="Garbe J.R."/>
            <person name="Macchietto M.G."/>
            <person name="Kania S.A."/>
            <person name="Gerhold R.W."/>
            <person name="Richards J.E."/>
            <person name="Wolf T.M."/>
        </authorList>
    </citation>
    <scope>NUCLEOTIDE SEQUENCE</scope>
    <source>
        <strain evidence="1">MNPRO001-30</strain>
        <tissue evidence="1">Meninges</tissue>
    </source>
</reference>
<comment type="caution">
    <text evidence="1">The sequence shown here is derived from an EMBL/GenBank/DDBJ whole genome shotgun (WGS) entry which is preliminary data.</text>
</comment>
<name>A0AAD5QV06_PARTN</name>
<sequence length="61" mass="7258">SLFCRSRFHLRERTSHQALLNRKRVVMQQVNARPHIIKKTKDKFDELDAVEVLQHSAYNPT</sequence>